<feature type="compositionally biased region" description="Low complexity" evidence="1">
    <location>
        <begin position="154"/>
        <end position="164"/>
    </location>
</feature>
<gene>
    <name evidence="2" type="ORF">UVI_02023600</name>
</gene>
<feature type="compositionally biased region" description="Pro residues" evidence="1">
    <location>
        <begin position="144"/>
        <end position="153"/>
    </location>
</feature>
<protein>
    <submittedName>
        <fullName evidence="2">Uncharacterized protein</fullName>
    </submittedName>
</protein>
<dbReference type="EMBL" id="BBTG02000009">
    <property type="protein sequence ID" value="GAO16559.1"/>
    <property type="molecule type" value="Genomic_DNA"/>
</dbReference>
<comment type="caution">
    <text evidence="2">The sequence shown here is derived from an EMBL/GenBank/DDBJ whole genome shotgun (WGS) entry which is preliminary data.</text>
</comment>
<feature type="region of interest" description="Disordered" evidence="1">
    <location>
        <begin position="88"/>
        <end position="250"/>
    </location>
</feature>
<feature type="compositionally biased region" description="Low complexity" evidence="1">
    <location>
        <begin position="172"/>
        <end position="209"/>
    </location>
</feature>
<dbReference type="AlphaFoldDB" id="A0A1B5KZL7"/>
<name>A0A1B5KZL7_USTVR</name>
<accession>A0A1B5KZL7</accession>
<evidence type="ECO:0000313" key="2">
    <source>
        <dbReference type="EMBL" id="GAO16559.1"/>
    </source>
</evidence>
<evidence type="ECO:0000313" key="3">
    <source>
        <dbReference type="Proteomes" id="UP000054053"/>
    </source>
</evidence>
<sequence>MSDERGTPRGVVRYCCSRGAGSKPIIVVCICKSLRSVNSSSWQAGWLRNQPAGRGPEVGLRSAAAASRGCSAAHCGAQLAGFGFSPEQNGSVPGVSQEPASSTSTPTTSRCPSRPSSPSSSSSSPSPPSSMPTSIRTCSAPRTALPPAPPPRASLPSFSRAPKPSCLPPPSISSSNTSGISCTGPRTPTTSCTSRTRTTAVASTRWTTGRTPLSMLPAAPVPRCTGGPRRAGGLGKSPCSSLPGPTLPLW</sequence>
<reference evidence="3" key="1">
    <citation type="journal article" date="2016" name="Genome Announc.">
        <title>Genome sequence of Ustilaginoidea virens IPU010, a rice pathogenic fungus causing false smut.</title>
        <authorList>
            <person name="Kumagai T."/>
            <person name="Ishii T."/>
            <person name="Terai G."/>
            <person name="Umemura M."/>
            <person name="Machida M."/>
            <person name="Asai K."/>
        </authorList>
    </citation>
    <scope>NUCLEOTIDE SEQUENCE [LARGE SCALE GENOMIC DNA]</scope>
    <source>
        <strain evidence="3">IPU010</strain>
    </source>
</reference>
<evidence type="ECO:0000256" key="1">
    <source>
        <dbReference type="SAM" id="MobiDB-lite"/>
    </source>
</evidence>
<dbReference type="Proteomes" id="UP000054053">
    <property type="component" value="Unassembled WGS sequence"/>
</dbReference>
<feature type="compositionally biased region" description="Low complexity" evidence="1">
    <location>
        <begin position="101"/>
        <end position="124"/>
    </location>
</feature>
<proteinExistence type="predicted"/>
<organism evidence="2 3">
    <name type="scientific">Ustilaginoidea virens</name>
    <name type="common">Rice false smut fungus</name>
    <name type="synonym">Villosiclava virens</name>
    <dbReference type="NCBI Taxonomy" id="1159556"/>
    <lineage>
        <taxon>Eukaryota</taxon>
        <taxon>Fungi</taxon>
        <taxon>Dikarya</taxon>
        <taxon>Ascomycota</taxon>
        <taxon>Pezizomycotina</taxon>
        <taxon>Sordariomycetes</taxon>
        <taxon>Hypocreomycetidae</taxon>
        <taxon>Hypocreales</taxon>
        <taxon>Clavicipitaceae</taxon>
        <taxon>Ustilaginoidea</taxon>
    </lineage>
</organism>
<feature type="compositionally biased region" description="Low complexity" evidence="1">
    <location>
        <begin position="131"/>
        <end position="143"/>
    </location>
</feature>